<dbReference type="STRING" id="1034807.FBFL15_1988"/>
<protein>
    <submittedName>
        <fullName evidence="3">Probable transcriptional regulator, XRE family</fullName>
    </submittedName>
</protein>
<dbReference type="SMART" id="SM00530">
    <property type="entry name" value="HTH_XRE"/>
    <property type="match status" value="1"/>
</dbReference>
<dbReference type="Proteomes" id="UP000009186">
    <property type="component" value="Chromosome"/>
</dbReference>
<dbReference type="HOGENOM" id="CLU_066192_4_7_10"/>
<dbReference type="PANTHER" id="PTHR46558:SF11">
    <property type="entry name" value="HTH-TYPE TRANSCRIPTIONAL REGULATOR XRE"/>
    <property type="match status" value="1"/>
</dbReference>
<evidence type="ECO:0000313" key="4">
    <source>
        <dbReference type="Proteomes" id="UP000009186"/>
    </source>
</evidence>
<dbReference type="AlphaFoldDB" id="G2Z276"/>
<dbReference type="GO" id="GO:0003677">
    <property type="term" value="F:DNA binding"/>
    <property type="evidence" value="ECO:0007669"/>
    <property type="project" value="UniProtKB-KW"/>
</dbReference>
<organism evidence="3 4">
    <name type="scientific">Flavobacterium branchiophilum (strain FL-15)</name>
    <dbReference type="NCBI Taxonomy" id="1034807"/>
    <lineage>
        <taxon>Bacteria</taxon>
        <taxon>Pseudomonadati</taxon>
        <taxon>Bacteroidota</taxon>
        <taxon>Flavobacteriia</taxon>
        <taxon>Flavobacteriales</taxon>
        <taxon>Flavobacteriaceae</taxon>
        <taxon>Flavobacterium</taxon>
    </lineage>
</organism>
<dbReference type="PROSITE" id="PS50943">
    <property type="entry name" value="HTH_CROC1"/>
    <property type="match status" value="1"/>
</dbReference>
<dbReference type="CDD" id="cd00093">
    <property type="entry name" value="HTH_XRE"/>
    <property type="match status" value="1"/>
</dbReference>
<evidence type="ECO:0000259" key="2">
    <source>
        <dbReference type="PROSITE" id="PS50943"/>
    </source>
</evidence>
<dbReference type="eggNOG" id="COG1396">
    <property type="taxonomic scope" value="Bacteria"/>
</dbReference>
<dbReference type="SUPFAM" id="SSF47413">
    <property type="entry name" value="lambda repressor-like DNA-binding domains"/>
    <property type="match status" value="1"/>
</dbReference>
<reference evidence="3 4" key="1">
    <citation type="journal article" date="2011" name="Appl. Environ. Microbiol.">
        <title>Complete genome sequence of the fish pathogen Flavobacterium branchiophilum.</title>
        <authorList>
            <consortium name="1:IP"/>
            <consortium name="Microbial Evolutionary Genomics,F-75015 Paris"/>
            <consortium name="France 2:CNRS"/>
            <consortium name="URA2171"/>
            <consortium name="F-75015 Paris,France 3:Unite de Virologie et Immunologie Mol."/>
            <consortium name="INRA,78352 Jouy en Josas Cedex"/>
            <consortium name="France. 4:Unite de Mathemathique"/>
            <consortium name="Informatique et Genome,INRA"/>
            <consortium name="78352 Jouy en Josas Cedex"/>
            <consortium name="France. 5:CEA/Genoscope"/>
            <consortium name="Evry"/>
            <consortium name="France"/>
            <person name="Touchon M."/>
            <person name="Barbier P."/>
            <person name="Bernardet J.F."/>
            <person name="Loux V."/>
            <person name="Vacherie B."/>
            <person name="Barbe V."/>
            <person name="Rocha E.P."/>
            <person name="Duchaud E."/>
        </authorList>
    </citation>
    <scope>NUCLEOTIDE SEQUENCE [LARGE SCALE GENOMIC DNA]</scope>
    <source>
        <strain evidence="3 4">FL-15</strain>
    </source>
</reference>
<dbReference type="InterPro" id="IPR010982">
    <property type="entry name" value="Lambda_DNA-bd_dom_sf"/>
</dbReference>
<dbReference type="RefSeq" id="WP_014084496.1">
    <property type="nucleotide sequence ID" value="NC_016001.1"/>
</dbReference>
<dbReference type="Gene3D" id="1.10.260.40">
    <property type="entry name" value="lambda repressor-like DNA-binding domains"/>
    <property type="match status" value="1"/>
</dbReference>
<dbReference type="EMBL" id="FQ859183">
    <property type="protein sequence ID" value="CCB70031.1"/>
    <property type="molecule type" value="Genomic_DNA"/>
</dbReference>
<accession>G2Z276</accession>
<sequence length="83" mass="9616">MLDIGNKITQLRKAKSWSQEDLAKKINSFRVMFGNYVRNTNTPSIDVIIKMARTFEVTVDFLIGVGEFSTYDKEIIKRIENID</sequence>
<dbReference type="KEGG" id="fbr:FBFL15_1988"/>
<dbReference type="Pfam" id="PF01381">
    <property type="entry name" value="HTH_3"/>
    <property type="match status" value="1"/>
</dbReference>
<evidence type="ECO:0000313" key="3">
    <source>
        <dbReference type="EMBL" id="CCB70031.1"/>
    </source>
</evidence>
<feature type="domain" description="HTH cro/C1-type" evidence="2">
    <location>
        <begin position="8"/>
        <end position="62"/>
    </location>
</feature>
<keyword evidence="1" id="KW-0238">DNA-binding</keyword>
<gene>
    <name evidence="3" type="ordered locus">FBFL15_1988</name>
</gene>
<keyword evidence="4" id="KW-1185">Reference proteome</keyword>
<name>G2Z276_FLABF</name>
<proteinExistence type="predicted"/>
<evidence type="ECO:0000256" key="1">
    <source>
        <dbReference type="ARBA" id="ARBA00023125"/>
    </source>
</evidence>
<dbReference type="InterPro" id="IPR001387">
    <property type="entry name" value="Cro/C1-type_HTH"/>
</dbReference>
<dbReference type="PANTHER" id="PTHR46558">
    <property type="entry name" value="TRACRIPTIONAL REGULATORY PROTEIN-RELATED-RELATED"/>
    <property type="match status" value="1"/>
</dbReference>